<gene>
    <name evidence="4" type="ORF">FDA38_28135</name>
</gene>
<keyword evidence="4" id="KW-0032">Aminotransferase</keyword>
<dbReference type="Gene3D" id="3.90.1200.10">
    <property type="match status" value="1"/>
</dbReference>
<dbReference type="InterPro" id="IPR015421">
    <property type="entry name" value="PyrdxlP-dep_Trfase_major"/>
</dbReference>
<dbReference type="SUPFAM" id="SSF53383">
    <property type="entry name" value="PLP-dependent transferases"/>
    <property type="match status" value="1"/>
</dbReference>
<accession>A0A4U3LLA9</accession>
<dbReference type="InterPro" id="IPR049704">
    <property type="entry name" value="Aminotrans_3_PPA_site"/>
</dbReference>
<protein>
    <submittedName>
        <fullName evidence="4">Aminotransferase class III-fold pyridoxal phosphate-dependent enzyme</fullName>
    </submittedName>
</protein>
<dbReference type="PANTHER" id="PTHR45688">
    <property type="match status" value="1"/>
</dbReference>
<dbReference type="CDD" id="cd00610">
    <property type="entry name" value="OAT_like"/>
    <property type="match status" value="1"/>
</dbReference>
<dbReference type="SUPFAM" id="SSF56112">
    <property type="entry name" value="Protein kinase-like (PK-like)"/>
    <property type="match status" value="1"/>
</dbReference>
<name>A0A4U3LLA9_9ACTN</name>
<dbReference type="Proteomes" id="UP000305836">
    <property type="component" value="Unassembled WGS sequence"/>
</dbReference>
<dbReference type="AlphaFoldDB" id="A0A4U3LLA9"/>
<evidence type="ECO:0000256" key="3">
    <source>
        <dbReference type="SAM" id="MobiDB-lite"/>
    </source>
</evidence>
<feature type="region of interest" description="Disordered" evidence="3">
    <location>
        <begin position="684"/>
        <end position="707"/>
    </location>
</feature>
<dbReference type="Gene3D" id="3.40.640.10">
    <property type="entry name" value="Type I PLP-dependent aspartate aminotransferase-like (Major domain)"/>
    <property type="match status" value="1"/>
</dbReference>
<reference evidence="4 5" key="1">
    <citation type="submission" date="2019-04" db="EMBL/GenBank/DDBJ databases">
        <title>Kribbella sp. NEAU-THZ 27 nov., a novel actinomycete isolated from soil.</title>
        <authorList>
            <person name="Duan L."/>
        </authorList>
    </citation>
    <scope>NUCLEOTIDE SEQUENCE [LARGE SCALE GENOMIC DNA]</scope>
    <source>
        <strain evidence="5">NEAU-THZ27</strain>
    </source>
</reference>
<dbReference type="InterPro" id="IPR015422">
    <property type="entry name" value="PyrdxlP-dep_Trfase_small"/>
</dbReference>
<keyword evidence="4" id="KW-0808">Transferase</keyword>
<dbReference type="PANTHER" id="PTHR45688:SF13">
    <property type="entry name" value="ALANINE--GLYOXYLATE AMINOTRANSFERASE 2-LIKE"/>
    <property type="match status" value="1"/>
</dbReference>
<keyword evidence="5" id="KW-1185">Reference proteome</keyword>
<dbReference type="Pfam" id="PF00202">
    <property type="entry name" value="Aminotran_3"/>
    <property type="match status" value="1"/>
</dbReference>
<evidence type="ECO:0000256" key="2">
    <source>
        <dbReference type="ARBA" id="ARBA00022898"/>
    </source>
</evidence>
<evidence type="ECO:0000256" key="1">
    <source>
        <dbReference type="ARBA" id="ARBA00008954"/>
    </source>
</evidence>
<keyword evidence="2" id="KW-0663">Pyridoxal phosphate</keyword>
<dbReference type="InterPro" id="IPR005814">
    <property type="entry name" value="Aminotrans_3"/>
</dbReference>
<dbReference type="Gene3D" id="3.90.1150.10">
    <property type="entry name" value="Aspartate Aminotransferase, domain 1"/>
    <property type="match status" value="1"/>
</dbReference>
<dbReference type="InterPro" id="IPR015424">
    <property type="entry name" value="PyrdxlP-dep_Trfase"/>
</dbReference>
<proteinExistence type="inferred from homology"/>
<comment type="caution">
    <text evidence="4">The sequence shown here is derived from an EMBL/GenBank/DDBJ whole genome shotgun (WGS) entry which is preliminary data.</text>
</comment>
<sequence>MVALVHCSPILWGVMSILESSSPVEQWNQASIAEILAQEFGLRAVAQSPLGGEVDQNVAVDLSDGSRVVVKVSAPGADADEIRWRHSLQALAAGALEPVEVTTAIAARNGDTAVPIDRDGSRRIVTVQRWLPGRTLSELNSHSPQLLGELGRTAARMVQALAPAPAMPGATTQFWDILRSAQAIAEGIDAIDDPTRQGQVRRIVGWFDQAIDSHGAGLPRSVVHQDLNDFNVLARPDANGRHHIHAVLDFADALHTARIGELAVAVAYSMLRKPNPLTAAAAVIRGYAAELDLTEDELAVLYPLAAARLCVNAVTWTKRCAETGTSYGHERMKYTWPAIALLATTPPEVGELVVREAAGAAIEPARPLPAAGARLAVPGLDLAPFEPAHEDATGDHHARLGHHLQADVGTVARRTTQSGETATLRLGVEIASPKPFEVVAPRAAMVEECGTAYLILRHEGPETIWSRWTGLDSSLSTGNSADAGDPIGVAQSTLRVAVFRSLETARAGRQSIPPSEAAAWAIVSPDPSEFLGLDAPPNATDWTADKVLATRNVRFARSQRSYYDRPMQLVGGRGAWLYDEFGRGYLDVMNNVSHVGHTNPRVVEAATAQLRQLNTNSRFLYRGIAEYAERLTALLPDPLEVVFLVCSGSEANDLAVRIARTVTGRSDVLVVDGAYHGNTSVLTGLSPNRYKGPGGTGPDPTTHEVQQPNRYRGPFGYDDPDAGSKYAADVQRQVDRLSQRGTPPAAFIAESAMGTAGSIFYPDGYLAKAHAAARAAGALCIADEVQVGFGRFGDVFWGFESQGVVPDIVTMGKPIGNGHPMAAVVTTREIADAFDTGMRYFNTFGGNPVSCAIGTAVLDEIAEQGLQAHAAGTGRVLKDRLDELAGRHALIGDVRAHGMYLGIELVRDRAGKEPAPQEALLISELMKDEGMLVYPTGAAENVLKIKPPLAFTPADAELFTEVLDEVLTRDW</sequence>
<dbReference type="OrthoDB" id="4510254at2"/>
<organism evidence="4 5">
    <name type="scientific">Kribbella jiaozuonensis</name>
    <dbReference type="NCBI Taxonomy" id="2575441"/>
    <lineage>
        <taxon>Bacteria</taxon>
        <taxon>Bacillati</taxon>
        <taxon>Actinomycetota</taxon>
        <taxon>Actinomycetes</taxon>
        <taxon>Propionibacteriales</taxon>
        <taxon>Kribbellaceae</taxon>
        <taxon>Kribbella</taxon>
    </lineage>
</organism>
<dbReference type="GO" id="GO:0008483">
    <property type="term" value="F:transaminase activity"/>
    <property type="evidence" value="ECO:0007669"/>
    <property type="project" value="UniProtKB-KW"/>
</dbReference>
<dbReference type="EMBL" id="SZPZ01000004">
    <property type="protein sequence ID" value="TKK76282.1"/>
    <property type="molecule type" value="Genomic_DNA"/>
</dbReference>
<dbReference type="GO" id="GO:0030170">
    <property type="term" value="F:pyridoxal phosphate binding"/>
    <property type="evidence" value="ECO:0007669"/>
    <property type="project" value="InterPro"/>
</dbReference>
<dbReference type="InterPro" id="IPR011009">
    <property type="entry name" value="Kinase-like_dom_sf"/>
</dbReference>
<comment type="similarity">
    <text evidence="1">Belongs to the class-III pyridoxal-phosphate-dependent aminotransferase family.</text>
</comment>
<evidence type="ECO:0000313" key="4">
    <source>
        <dbReference type="EMBL" id="TKK76282.1"/>
    </source>
</evidence>
<evidence type="ECO:0000313" key="5">
    <source>
        <dbReference type="Proteomes" id="UP000305836"/>
    </source>
</evidence>
<dbReference type="PROSITE" id="PS00600">
    <property type="entry name" value="AA_TRANSFER_CLASS_3"/>
    <property type="match status" value="1"/>
</dbReference>